<proteinExistence type="predicted"/>
<dbReference type="OMA" id="VLVPKWQ"/>
<dbReference type="Proteomes" id="UP000268350">
    <property type="component" value="Unassembled WGS sequence"/>
</dbReference>
<organism evidence="1 2">
    <name type="scientific">Drosophila guanche</name>
    <name type="common">Fruit fly</name>
    <dbReference type="NCBI Taxonomy" id="7266"/>
    <lineage>
        <taxon>Eukaryota</taxon>
        <taxon>Metazoa</taxon>
        <taxon>Ecdysozoa</taxon>
        <taxon>Arthropoda</taxon>
        <taxon>Hexapoda</taxon>
        <taxon>Insecta</taxon>
        <taxon>Pterygota</taxon>
        <taxon>Neoptera</taxon>
        <taxon>Endopterygota</taxon>
        <taxon>Diptera</taxon>
        <taxon>Brachycera</taxon>
        <taxon>Muscomorpha</taxon>
        <taxon>Ephydroidea</taxon>
        <taxon>Drosophilidae</taxon>
        <taxon>Drosophila</taxon>
        <taxon>Sophophora</taxon>
    </lineage>
</organism>
<evidence type="ECO:0000313" key="2">
    <source>
        <dbReference type="Proteomes" id="UP000268350"/>
    </source>
</evidence>
<dbReference type="AlphaFoldDB" id="A0A3B0KQN4"/>
<protein>
    <submittedName>
        <fullName evidence="1">Uncharacterized protein</fullName>
    </submittedName>
</protein>
<sequence>MTENKTKLDPKKIFEDLSTFVENLQTGSGRLEEFMRDAEMIGDAITAQMQADGHVFKDYLGELPSTASCVDEISLLLPVHFEVFLPVRLPIALAPSFDEKQRTVQLRHPDMLHPFFFGNMLNARCMNFVLKQELQQTIASIGRMRSYDLSYRANHSRHVPFMHQILAVDRRSNGRRCIRFDFVLALLFEGPVLPLPPYYDAPINYTWLAYGKIEVGRNRHPADWGVVVPKWQTRSDLDAKRLNGVLLLTHRLLSTQQCQNYAAPGPLKLGLATAVQEIKGLGYELTPTPVLVMLTMKKLMQKDVDGATTNVKQLMSIVRLIEQLYNGGQDEAHGEAGKACNMQHLCSTPEANY</sequence>
<dbReference type="EMBL" id="OUUW01000012">
    <property type="protein sequence ID" value="SPP87531.1"/>
    <property type="molecule type" value="Genomic_DNA"/>
</dbReference>
<gene>
    <name evidence="1" type="ORF">DGUA_6G009957</name>
</gene>
<name>A0A3B0KQN4_DROGU</name>
<dbReference type="OrthoDB" id="7860002at2759"/>
<keyword evidence="2" id="KW-1185">Reference proteome</keyword>
<accession>A0A3B0KQN4</accession>
<reference evidence="2" key="1">
    <citation type="submission" date="2018-01" db="EMBL/GenBank/DDBJ databases">
        <authorList>
            <person name="Alioto T."/>
            <person name="Alioto T."/>
        </authorList>
    </citation>
    <scope>NUCLEOTIDE SEQUENCE [LARGE SCALE GENOMIC DNA]</scope>
</reference>
<evidence type="ECO:0000313" key="1">
    <source>
        <dbReference type="EMBL" id="SPP87531.1"/>
    </source>
</evidence>